<protein>
    <submittedName>
        <fullName evidence="1">DUF4192 family protein</fullName>
    </submittedName>
</protein>
<name>A0ABW2TJE4_9PSEU</name>
<comment type="caution">
    <text evidence="1">The sequence shown here is derived from an EMBL/GenBank/DDBJ whole genome shotgun (WGS) entry which is preliminary data.</text>
</comment>
<gene>
    <name evidence="1" type="ORF">ACFQV2_09995</name>
</gene>
<sequence length="72" mass="7546">MRSLPQPDRAEPACFLAVSAYLRGNGSLARVALDVALQARPGHTLASLLTAALDGAMTPRELRTILSQAGDT</sequence>
<evidence type="ECO:0000313" key="1">
    <source>
        <dbReference type="EMBL" id="MFC7613845.1"/>
    </source>
</evidence>
<dbReference type="InterPro" id="IPR025447">
    <property type="entry name" value="DUF4192"/>
</dbReference>
<evidence type="ECO:0000313" key="2">
    <source>
        <dbReference type="Proteomes" id="UP001596512"/>
    </source>
</evidence>
<keyword evidence="2" id="KW-1185">Reference proteome</keyword>
<reference evidence="2" key="1">
    <citation type="journal article" date="2019" name="Int. J. Syst. Evol. Microbiol.">
        <title>The Global Catalogue of Microorganisms (GCM) 10K type strain sequencing project: providing services to taxonomists for standard genome sequencing and annotation.</title>
        <authorList>
            <consortium name="The Broad Institute Genomics Platform"/>
            <consortium name="The Broad Institute Genome Sequencing Center for Infectious Disease"/>
            <person name="Wu L."/>
            <person name="Ma J."/>
        </authorList>
    </citation>
    <scope>NUCLEOTIDE SEQUENCE [LARGE SCALE GENOMIC DNA]</scope>
    <source>
        <strain evidence="2">JCM 17695</strain>
    </source>
</reference>
<dbReference type="Proteomes" id="UP001596512">
    <property type="component" value="Unassembled WGS sequence"/>
</dbReference>
<dbReference type="Pfam" id="PF13830">
    <property type="entry name" value="DUF4192"/>
    <property type="match status" value="1"/>
</dbReference>
<dbReference type="EMBL" id="JBHTEY010000004">
    <property type="protein sequence ID" value="MFC7613845.1"/>
    <property type="molecule type" value="Genomic_DNA"/>
</dbReference>
<accession>A0ABW2TJE4</accession>
<proteinExistence type="predicted"/>
<organism evidence="1 2">
    <name type="scientific">Actinokineospora soli</name>
    <dbReference type="NCBI Taxonomy" id="1048753"/>
    <lineage>
        <taxon>Bacteria</taxon>
        <taxon>Bacillati</taxon>
        <taxon>Actinomycetota</taxon>
        <taxon>Actinomycetes</taxon>
        <taxon>Pseudonocardiales</taxon>
        <taxon>Pseudonocardiaceae</taxon>
        <taxon>Actinokineospora</taxon>
    </lineage>
</organism>